<proteinExistence type="predicted"/>
<name>A0AAD6HDM8_9EURO</name>
<protein>
    <recommendedName>
        <fullName evidence="1">Amidase domain-containing protein</fullName>
    </recommendedName>
</protein>
<dbReference type="Proteomes" id="UP001215712">
    <property type="component" value="Unassembled WGS sequence"/>
</dbReference>
<evidence type="ECO:0000313" key="2">
    <source>
        <dbReference type="EMBL" id="KAJ5709438.1"/>
    </source>
</evidence>
<dbReference type="AlphaFoldDB" id="A0AAD6HDM8"/>
<dbReference type="Pfam" id="PF01425">
    <property type="entry name" value="Amidase"/>
    <property type="match status" value="1"/>
</dbReference>
<organism evidence="2 3">
    <name type="scientific">Penicillium malachiteum</name>
    <dbReference type="NCBI Taxonomy" id="1324776"/>
    <lineage>
        <taxon>Eukaryota</taxon>
        <taxon>Fungi</taxon>
        <taxon>Dikarya</taxon>
        <taxon>Ascomycota</taxon>
        <taxon>Pezizomycotina</taxon>
        <taxon>Eurotiomycetes</taxon>
        <taxon>Eurotiomycetidae</taxon>
        <taxon>Eurotiales</taxon>
        <taxon>Aspergillaceae</taxon>
        <taxon>Penicillium</taxon>
    </lineage>
</organism>
<reference evidence="2" key="1">
    <citation type="journal article" date="2023" name="IMA Fungus">
        <title>Comparative genomic study of the Penicillium genus elucidates a diverse pangenome and 15 lateral gene transfer events.</title>
        <authorList>
            <person name="Petersen C."/>
            <person name="Sorensen T."/>
            <person name="Nielsen M.R."/>
            <person name="Sondergaard T.E."/>
            <person name="Sorensen J.L."/>
            <person name="Fitzpatrick D.A."/>
            <person name="Frisvad J.C."/>
            <person name="Nielsen K.L."/>
        </authorList>
    </citation>
    <scope>NUCLEOTIDE SEQUENCE</scope>
    <source>
        <strain evidence="2">IBT 17514</strain>
    </source>
</reference>
<feature type="domain" description="Amidase" evidence="1">
    <location>
        <begin position="60"/>
        <end position="129"/>
    </location>
</feature>
<evidence type="ECO:0000313" key="3">
    <source>
        <dbReference type="Proteomes" id="UP001215712"/>
    </source>
</evidence>
<dbReference type="PANTHER" id="PTHR42678:SF34">
    <property type="entry name" value="OS04G0183300 PROTEIN"/>
    <property type="match status" value="1"/>
</dbReference>
<evidence type="ECO:0000259" key="1">
    <source>
        <dbReference type="Pfam" id="PF01425"/>
    </source>
</evidence>
<accession>A0AAD6HDM8</accession>
<reference evidence="2" key="2">
    <citation type="submission" date="2023-01" db="EMBL/GenBank/DDBJ databases">
        <authorList>
            <person name="Petersen C."/>
        </authorList>
    </citation>
    <scope>NUCLEOTIDE SEQUENCE</scope>
    <source>
        <strain evidence="2">IBT 17514</strain>
    </source>
</reference>
<keyword evidence="3" id="KW-1185">Reference proteome</keyword>
<comment type="caution">
    <text evidence="2">The sequence shown here is derived from an EMBL/GenBank/DDBJ whole genome shotgun (WGS) entry which is preliminary data.</text>
</comment>
<dbReference type="PANTHER" id="PTHR42678">
    <property type="entry name" value="AMIDASE"/>
    <property type="match status" value="1"/>
</dbReference>
<dbReference type="EMBL" id="JAQJAN010000019">
    <property type="protein sequence ID" value="KAJ5709438.1"/>
    <property type="molecule type" value="Genomic_DNA"/>
</dbReference>
<gene>
    <name evidence="2" type="ORF">N7493_010772</name>
</gene>
<dbReference type="InterPro" id="IPR036928">
    <property type="entry name" value="AS_sf"/>
</dbReference>
<dbReference type="Gene3D" id="3.90.1300.10">
    <property type="entry name" value="Amidase signature (AS) domain"/>
    <property type="match status" value="1"/>
</dbReference>
<dbReference type="InterPro" id="IPR023631">
    <property type="entry name" value="Amidase_dom"/>
</dbReference>
<dbReference type="SUPFAM" id="SSF75304">
    <property type="entry name" value="Amidase signature (AS) enzymes"/>
    <property type="match status" value="1"/>
</dbReference>
<sequence length="201" mass="21154">MALCTLAKKVPRIDVLRAIAGDLRALLDAGDVSSVDLVKAYLAQIHLHNHAGLSLHAIIAEQRSGPKSRLHGIPLLIKDQFCAPTLKLPTTGGSLAVKGLEAKEDSVLAIILKEADSLVIGTTNLSIFKELGNIKGYNITGGWSPVGGQTQSPYIKGGVDPNGKWLGHTVSLVAPIVGLRPYTAARSGGCTIDPSFSNHPR</sequence>